<dbReference type="OrthoDB" id="10456691at2759"/>
<name>A0A8H4Q490_9HYPO</name>
<proteinExistence type="predicted"/>
<dbReference type="Proteomes" id="UP000562929">
    <property type="component" value="Unassembled WGS sequence"/>
</dbReference>
<feature type="compositionally biased region" description="Basic and acidic residues" evidence="1">
    <location>
        <begin position="283"/>
        <end position="293"/>
    </location>
</feature>
<dbReference type="AlphaFoldDB" id="A0A8H4Q490"/>
<accession>A0A8H4Q490</accession>
<sequence length="305" mass="33539">MKSAIAYALAAVMTASAAPFHQTPGLNGQTNALDARSNSLSAKIHVDQICRNPQSKNLPYCRDLKPQGQNRKANKTKGTLIKREDTLEARRDPTVDDYRTIICRDPNIKSSPLCKPKPNKAKWGILKRNDTLKAHAEPKASIEMMWPDADGNPKHKRDMASAERAPFKKVKKCLRDRSYQKRHAAFCIKAVCGLKSKGKSKLCRAMKKGAKRSVDFRLAARQDDEASEAGMDRRSDEAGEPEDEEEAIEKRDEVPSDTESSFGQGQGSGQGRGQGQGQGQDSIVKRDEADRKKLGSVGTDFGGSV</sequence>
<feature type="compositionally biased region" description="Gly residues" evidence="1">
    <location>
        <begin position="264"/>
        <end position="278"/>
    </location>
</feature>
<gene>
    <name evidence="3" type="ORF">GQ602_004678</name>
</gene>
<keyword evidence="2" id="KW-0732">Signal</keyword>
<feature type="compositionally biased region" description="Basic and acidic residues" evidence="1">
    <location>
        <begin position="216"/>
        <end position="237"/>
    </location>
</feature>
<feature type="region of interest" description="Disordered" evidence="1">
    <location>
        <begin position="216"/>
        <end position="305"/>
    </location>
</feature>
<feature type="region of interest" description="Disordered" evidence="1">
    <location>
        <begin position="145"/>
        <end position="164"/>
    </location>
</feature>
<feature type="chain" id="PRO_5034046699" evidence="2">
    <location>
        <begin position="18"/>
        <end position="305"/>
    </location>
</feature>
<evidence type="ECO:0000313" key="3">
    <source>
        <dbReference type="EMBL" id="KAF4585373.1"/>
    </source>
</evidence>
<evidence type="ECO:0000256" key="1">
    <source>
        <dbReference type="SAM" id="MobiDB-lite"/>
    </source>
</evidence>
<feature type="signal peptide" evidence="2">
    <location>
        <begin position="1"/>
        <end position="17"/>
    </location>
</feature>
<keyword evidence="4" id="KW-1185">Reference proteome</keyword>
<organism evidence="3 4">
    <name type="scientific">Ophiocordyceps camponoti-floridani</name>
    <dbReference type="NCBI Taxonomy" id="2030778"/>
    <lineage>
        <taxon>Eukaryota</taxon>
        <taxon>Fungi</taxon>
        <taxon>Dikarya</taxon>
        <taxon>Ascomycota</taxon>
        <taxon>Pezizomycotina</taxon>
        <taxon>Sordariomycetes</taxon>
        <taxon>Hypocreomycetidae</taxon>
        <taxon>Hypocreales</taxon>
        <taxon>Ophiocordycipitaceae</taxon>
        <taxon>Ophiocordyceps</taxon>
    </lineage>
</organism>
<comment type="caution">
    <text evidence="3">The sequence shown here is derived from an EMBL/GenBank/DDBJ whole genome shotgun (WGS) entry which is preliminary data.</text>
</comment>
<protein>
    <submittedName>
        <fullName evidence="3">Uncharacterized protein</fullName>
    </submittedName>
</protein>
<evidence type="ECO:0000313" key="4">
    <source>
        <dbReference type="Proteomes" id="UP000562929"/>
    </source>
</evidence>
<feature type="compositionally biased region" description="Acidic residues" evidence="1">
    <location>
        <begin position="238"/>
        <end position="247"/>
    </location>
</feature>
<dbReference type="EMBL" id="JAACLJ010000005">
    <property type="protein sequence ID" value="KAF4585373.1"/>
    <property type="molecule type" value="Genomic_DNA"/>
</dbReference>
<reference evidence="3 4" key="1">
    <citation type="journal article" date="2020" name="G3 (Bethesda)">
        <title>Genetic Underpinnings of Host Manipulation by Ophiocordyceps as Revealed by Comparative Transcriptomics.</title>
        <authorList>
            <person name="Will I."/>
            <person name="Das B."/>
            <person name="Trinh T."/>
            <person name="Brachmann A."/>
            <person name="Ohm R.A."/>
            <person name="de Bekker C."/>
        </authorList>
    </citation>
    <scope>NUCLEOTIDE SEQUENCE [LARGE SCALE GENOMIC DNA]</scope>
    <source>
        <strain evidence="3 4">EC05</strain>
    </source>
</reference>
<evidence type="ECO:0000256" key="2">
    <source>
        <dbReference type="SAM" id="SignalP"/>
    </source>
</evidence>